<dbReference type="Pfam" id="PF01328">
    <property type="entry name" value="Peroxidase_2"/>
    <property type="match status" value="1"/>
</dbReference>
<evidence type="ECO:0000256" key="3">
    <source>
        <dbReference type="ARBA" id="ARBA00022617"/>
    </source>
</evidence>
<evidence type="ECO:0000259" key="8">
    <source>
        <dbReference type="PROSITE" id="PS51405"/>
    </source>
</evidence>
<dbReference type="PANTHER" id="PTHR33577:SF18">
    <property type="entry name" value="HEME HALOPEROXIDASE FAMILY PROFILE DOMAIN-CONTAINING PROTEIN"/>
    <property type="match status" value="1"/>
</dbReference>
<evidence type="ECO:0000256" key="7">
    <source>
        <dbReference type="ARBA" id="ARBA00025795"/>
    </source>
</evidence>
<keyword evidence="5" id="KW-0560">Oxidoreductase</keyword>
<organism evidence="9 10">
    <name type="scientific">Echria macrotheca</name>
    <dbReference type="NCBI Taxonomy" id="438768"/>
    <lineage>
        <taxon>Eukaryota</taxon>
        <taxon>Fungi</taxon>
        <taxon>Dikarya</taxon>
        <taxon>Ascomycota</taxon>
        <taxon>Pezizomycotina</taxon>
        <taxon>Sordariomycetes</taxon>
        <taxon>Sordariomycetidae</taxon>
        <taxon>Sordariales</taxon>
        <taxon>Schizotheciaceae</taxon>
        <taxon>Echria</taxon>
    </lineage>
</organism>
<dbReference type="Proteomes" id="UP001239445">
    <property type="component" value="Unassembled WGS sequence"/>
</dbReference>
<dbReference type="GO" id="GO:0004601">
    <property type="term" value="F:peroxidase activity"/>
    <property type="evidence" value="ECO:0007669"/>
    <property type="project" value="UniProtKB-KW"/>
</dbReference>
<evidence type="ECO:0000256" key="5">
    <source>
        <dbReference type="ARBA" id="ARBA00023002"/>
    </source>
</evidence>
<evidence type="ECO:0000256" key="6">
    <source>
        <dbReference type="ARBA" id="ARBA00023004"/>
    </source>
</evidence>
<evidence type="ECO:0000313" key="9">
    <source>
        <dbReference type="EMBL" id="KAK1750885.1"/>
    </source>
</evidence>
<dbReference type="InterPro" id="IPR036851">
    <property type="entry name" value="Chloroperoxidase-like_sf"/>
</dbReference>
<dbReference type="AlphaFoldDB" id="A0AAJ0F769"/>
<keyword evidence="6" id="KW-0408">Iron</keyword>
<keyword evidence="4" id="KW-0479">Metal-binding</keyword>
<comment type="cofactor">
    <cofactor evidence="1">
        <name>heme b</name>
        <dbReference type="ChEBI" id="CHEBI:60344"/>
    </cofactor>
</comment>
<reference evidence="9" key="1">
    <citation type="submission" date="2023-06" db="EMBL/GenBank/DDBJ databases">
        <title>Genome-scale phylogeny and comparative genomics of the fungal order Sordariales.</title>
        <authorList>
            <consortium name="Lawrence Berkeley National Laboratory"/>
            <person name="Hensen N."/>
            <person name="Bonometti L."/>
            <person name="Westerberg I."/>
            <person name="Brannstrom I.O."/>
            <person name="Guillou S."/>
            <person name="Cros-Aarteil S."/>
            <person name="Calhoun S."/>
            <person name="Haridas S."/>
            <person name="Kuo A."/>
            <person name="Mondo S."/>
            <person name="Pangilinan J."/>
            <person name="Riley R."/>
            <person name="Labutti K."/>
            <person name="Andreopoulos B."/>
            <person name="Lipzen A."/>
            <person name="Chen C."/>
            <person name="Yanf M."/>
            <person name="Daum C."/>
            <person name="Ng V."/>
            <person name="Clum A."/>
            <person name="Steindorff A."/>
            <person name="Ohm R."/>
            <person name="Martin F."/>
            <person name="Silar P."/>
            <person name="Natvig D."/>
            <person name="Lalanne C."/>
            <person name="Gautier V."/>
            <person name="Ament-Velasquez S.L."/>
            <person name="Kruys A."/>
            <person name="Hutchinson M.I."/>
            <person name="Powell A.J."/>
            <person name="Barry K."/>
            <person name="Miller A.N."/>
            <person name="Grigoriev I.V."/>
            <person name="Debuchy R."/>
            <person name="Gladieux P."/>
            <person name="Thoren M.H."/>
            <person name="Johannesson H."/>
        </authorList>
    </citation>
    <scope>NUCLEOTIDE SEQUENCE</scope>
    <source>
        <strain evidence="9">PSN4</strain>
    </source>
</reference>
<keyword evidence="3" id="KW-0349">Heme</keyword>
<evidence type="ECO:0000256" key="1">
    <source>
        <dbReference type="ARBA" id="ARBA00001970"/>
    </source>
</evidence>
<dbReference type="SUPFAM" id="SSF47571">
    <property type="entry name" value="Cloroperoxidase"/>
    <property type="match status" value="1"/>
</dbReference>
<accession>A0AAJ0F769</accession>
<dbReference type="InterPro" id="IPR000028">
    <property type="entry name" value="Chloroperoxidase"/>
</dbReference>
<dbReference type="EMBL" id="MU839844">
    <property type="protein sequence ID" value="KAK1750885.1"/>
    <property type="molecule type" value="Genomic_DNA"/>
</dbReference>
<dbReference type="GO" id="GO:0046872">
    <property type="term" value="F:metal ion binding"/>
    <property type="evidence" value="ECO:0007669"/>
    <property type="project" value="UniProtKB-KW"/>
</dbReference>
<feature type="domain" description="Heme haloperoxidase family profile" evidence="8">
    <location>
        <begin position="30"/>
        <end position="228"/>
    </location>
</feature>
<gene>
    <name evidence="9" type="ORF">QBC47DRAFT_392820</name>
</gene>
<evidence type="ECO:0000256" key="4">
    <source>
        <dbReference type="ARBA" id="ARBA00022723"/>
    </source>
</evidence>
<comment type="caution">
    <text evidence="9">The sequence shown here is derived from an EMBL/GenBank/DDBJ whole genome shotgun (WGS) entry which is preliminary data.</text>
</comment>
<dbReference type="PANTHER" id="PTHR33577">
    <property type="entry name" value="STERIGMATOCYSTIN BIOSYNTHESIS PEROXIDASE STCC-RELATED"/>
    <property type="match status" value="1"/>
</dbReference>
<dbReference type="Gene3D" id="1.10.489.10">
    <property type="entry name" value="Chloroperoxidase-like"/>
    <property type="match status" value="1"/>
</dbReference>
<evidence type="ECO:0000256" key="2">
    <source>
        <dbReference type="ARBA" id="ARBA00022559"/>
    </source>
</evidence>
<keyword evidence="2" id="KW-0575">Peroxidase</keyword>
<name>A0AAJ0F769_9PEZI</name>
<comment type="similarity">
    <text evidence="7">Belongs to the chloroperoxidase family.</text>
</comment>
<sequence length="240" mass="27231">MYFTVFNAVKSIFNFDTKEREAEAARIRTEDHSYVRLNVADRGPCPGLNALANQGYLPRDGKNITLARTEAALMVALHMSGTVAHSLANTLKPVVRKDGTFDLVDARKHNVVEHDRSLTRLDFRQGDNYSLQPAMLEALLEDAEGGPITLKTMAKTHNRRKKEHKQSGGQPLGLRLWFVDMLITVGFINTEATGHPLPEQVAQFYNEERFQDYILDNPTQRTLRGLVSKAVVLWWHSFWV</sequence>
<evidence type="ECO:0000313" key="10">
    <source>
        <dbReference type="Proteomes" id="UP001239445"/>
    </source>
</evidence>
<proteinExistence type="inferred from homology"/>
<protein>
    <submittedName>
        <fullName evidence="9">Chloroperoxidase</fullName>
    </submittedName>
</protein>
<keyword evidence="10" id="KW-1185">Reference proteome</keyword>
<dbReference type="PROSITE" id="PS51405">
    <property type="entry name" value="HEME_HALOPEROXIDASE"/>
    <property type="match status" value="1"/>
</dbReference>